<evidence type="ECO:0000313" key="1">
    <source>
        <dbReference type="EMBL" id="KAL2328213.1"/>
    </source>
</evidence>
<protein>
    <submittedName>
        <fullName evidence="1">Uncharacterized protein</fullName>
    </submittedName>
</protein>
<proteinExistence type="predicted"/>
<reference evidence="1 2" key="1">
    <citation type="submission" date="2024-08" db="EMBL/GenBank/DDBJ databases">
        <title>Insights into the chromosomal genome structure of Flemingia macrophylla.</title>
        <authorList>
            <person name="Ding Y."/>
            <person name="Zhao Y."/>
            <person name="Bi W."/>
            <person name="Wu M."/>
            <person name="Zhao G."/>
            <person name="Gong Y."/>
            <person name="Li W."/>
            <person name="Zhang P."/>
        </authorList>
    </citation>
    <scope>NUCLEOTIDE SEQUENCE [LARGE SCALE GENOMIC DNA]</scope>
    <source>
        <strain evidence="1">DYQJB</strain>
        <tissue evidence="1">Leaf</tissue>
    </source>
</reference>
<comment type="caution">
    <text evidence="1">The sequence shown here is derived from an EMBL/GenBank/DDBJ whole genome shotgun (WGS) entry which is preliminary data.</text>
</comment>
<dbReference type="EMBL" id="JBGMDY010000007">
    <property type="protein sequence ID" value="KAL2328213.1"/>
    <property type="molecule type" value="Genomic_DNA"/>
</dbReference>
<gene>
    <name evidence="1" type="ORF">Fmac_021640</name>
</gene>
<sequence>MPNMLFTKTSHHKFTTIDVNSSHLLSLCTEASLVRNITDDTIEQLGISLVKSQPREVGLG</sequence>
<keyword evidence="2" id="KW-1185">Reference proteome</keyword>
<dbReference type="AlphaFoldDB" id="A0ABD1LXF7"/>
<organism evidence="1 2">
    <name type="scientific">Flemingia macrophylla</name>
    <dbReference type="NCBI Taxonomy" id="520843"/>
    <lineage>
        <taxon>Eukaryota</taxon>
        <taxon>Viridiplantae</taxon>
        <taxon>Streptophyta</taxon>
        <taxon>Embryophyta</taxon>
        <taxon>Tracheophyta</taxon>
        <taxon>Spermatophyta</taxon>
        <taxon>Magnoliopsida</taxon>
        <taxon>eudicotyledons</taxon>
        <taxon>Gunneridae</taxon>
        <taxon>Pentapetalae</taxon>
        <taxon>rosids</taxon>
        <taxon>fabids</taxon>
        <taxon>Fabales</taxon>
        <taxon>Fabaceae</taxon>
        <taxon>Papilionoideae</taxon>
        <taxon>50 kb inversion clade</taxon>
        <taxon>NPAAA clade</taxon>
        <taxon>indigoferoid/millettioid clade</taxon>
        <taxon>Phaseoleae</taxon>
        <taxon>Flemingia</taxon>
    </lineage>
</organism>
<evidence type="ECO:0000313" key="2">
    <source>
        <dbReference type="Proteomes" id="UP001603857"/>
    </source>
</evidence>
<dbReference type="Proteomes" id="UP001603857">
    <property type="component" value="Unassembled WGS sequence"/>
</dbReference>
<accession>A0ABD1LXF7</accession>
<name>A0ABD1LXF7_9FABA</name>